<dbReference type="RefSeq" id="WP_345468716.1">
    <property type="nucleotide sequence ID" value="NZ_BAABHF010000027.1"/>
</dbReference>
<proteinExistence type="predicted"/>
<dbReference type="Proteomes" id="UP001500503">
    <property type="component" value="Unassembled WGS sequence"/>
</dbReference>
<comment type="caution">
    <text evidence="3">The sequence shown here is derived from an EMBL/GenBank/DDBJ whole genome shotgun (WGS) entry which is preliminary data.</text>
</comment>
<organism evidence="3 4">
    <name type="scientific">Actinoallomurus oryzae</name>
    <dbReference type="NCBI Taxonomy" id="502180"/>
    <lineage>
        <taxon>Bacteria</taxon>
        <taxon>Bacillati</taxon>
        <taxon>Actinomycetota</taxon>
        <taxon>Actinomycetes</taxon>
        <taxon>Streptosporangiales</taxon>
        <taxon>Thermomonosporaceae</taxon>
        <taxon>Actinoallomurus</taxon>
    </lineage>
</organism>
<feature type="chain" id="PRO_5046021634" evidence="2">
    <location>
        <begin position="27"/>
        <end position="150"/>
    </location>
</feature>
<protein>
    <submittedName>
        <fullName evidence="3">Uncharacterized protein</fullName>
    </submittedName>
</protein>
<name>A0ABP8QG78_9ACTN</name>
<feature type="signal peptide" evidence="2">
    <location>
        <begin position="1"/>
        <end position="26"/>
    </location>
</feature>
<evidence type="ECO:0000313" key="4">
    <source>
        <dbReference type="Proteomes" id="UP001500503"/>
    </source>
</evidence>
<evidence type="ECO:0000256" key="1">
    <source>
        <dbReference type="SAM" id="MobiDB-lite"/>
    </source>
</evidence>
<keyword evidence="4" id="KW-1185">Reference proteome</keyword>
<dbReference type="EMBL" id="BAABHF010000027">
    <property type="protein sequence ID" value="GAA4502587.1"/>
    <property type="molecule type" value="Genomic_DNA"/>
</dbReference>
<evidence type="ECO:0000256" key="2">
    <source>
        <dbReference type="SAM" id="SignalP"/>
    </source>
</evidence>
<gene>
    <name evidence="3" type="ORF">GCM10023191_054390</name>
</gene>
<sequence length="150" mass="14552">MRKRIIAVGALAGGIALTGLAGSAYAAGASPATSSAPATAKAKGRIAIVCVGEKAGGKAGGKTGAGKPGKVIIGGEAGKHVKHETRVELPGKILGKPGKIVQPRKAPPGALVTKAVDGKGTVKIGPLPKGVHCSKVMPGTKGAPPLPPAR</sequence>
<accession>A0ABP8QG78</accession>
<keyword evidence="2" id="KW-0732">Signal</keyword>
<feature type="compositionally biased region" description="Gly residues" evidence="1">
    <location>
        <begin position="57"/>
        <end position="67"/>
    </location>
</feature>
<evidence type="ECO:0000313" key="3">
    <source>
        <dbReference type="EMBL" id="GAA4502587.1"/>
    </source>
</evidence>
<reference evidence="4" key="1">
    <citation type="journal article" date="2019" name="Int. J. Syst. Evol. Microbiol.">
        <title>The Global Catalogue of Microorganisms (GCM) 10K type strain sequencing project: providing services to taxonomists for standard genome sequencing and annotation.</title>
        <authorList>
            <consortium name="The Broad Institute Genomics Platform"/>
            <consortium name="The Broad Institute Genome Sequencing Center for Infectious Disease"/>
            <person name="Wu L."/>
            <person name="Ma J."/>
        </authorList>
    </citation>
    <scope>NUCLEOTIDE SEQUENCE [LARGE SCALE GENOMIC DNA]</scope>
    <source>
        <strain evidence="4">JCM 17933</strain>
    </source>
</reference>
<feature type="region of interest" description="Disordered" evidence="1">
    <location>
        <begin position="57"/>
        <end position="78"/>
    </location>
</feature>